<dbReference type="InterPro" id="IPR005880">
    <property type="entry name" value="Ribosomal_uL2_bac/org-type"/>
</dbReference>
<gene>
    <name evidence="8" type="primary">rpl2</name>
</gene>
<evidence type="ECO:0000256" key="5">
    <source>
        <dbReference type="SAM" id="MobiDB-lite"/>
    </source>
</evidence>
<accession>A0A7D3QAB3</accession>
<feature type="domain" description="Large ribosomal subunit protein uL2 C-terminal" evidence="6">
    <location>
        <begin position="125"/>
        <end position="254"/>
    </location>
</feature>
<evidence type="ECO:0000259" key="6">
    <source>
        <dbReference type="SMART" id="SM01382"/>
    </source>
</evidence>
<dbReference type="PANTHER" id="PTHR13691">
    <property type="entry name" value="RIBOSOMAL PROTEIN L2"/>
    <property type="match status" value="1"/>
</dbReference>
<evidence type="ECO:0000256" key="3">
    <source>
        <dbReference type="ARBA" id="ARBA00023274"/>
    </source>
</evidence>
<dbReference type="InterPro" id="IPR014726">
    <property type="entry name" value="Ribosomal_uL2_dom3"/>
</dbReference>
<dbReference type="GO" id="GO:0005762">
    <property type="term" value="C:mitochondrial large ribosomal subunit"/>
    <property type="evidence" value="ECO:0007669"/>
    <property type="project" value="TreeGrafter"/>
</dbReference>
<dbReference type="Gene3D" id="2.40.50.140">
    <property type="entry name" value="Nucleic acid-binding proteins"/>
    <property type="match status" value="1"/>
</dbReference>
<evidence type="ECO:0000313" key="8">
    <source>
        <dbReference type="EMBL" id="QKE31081.1"/>
    </source>
</evidence>
<proteinExistence type="inferred from homology"/>
<dbReference type="SUPFAM" id="SSF50249">
    <property type="entry name" value="Nucleic acid-binding proteins"/>
    <property type="match status" value="1"/>
</dbReference>
<dbReference type="GeneID" id="55752420"/>
<feature type="region of interest" description="Disordered" evidence="5">
    <location>
        <begin position="227"/>
        <end position="246"/>
    </location>
</feature>
<dbReference type="PROSITE" id="PS00467">
    <property type="entry name" value="RIBOSOMAL_L2"/>
    <property type="match status" value="1"/>
</dbReference>
<dbReference type="Gene3D" id="2.30.30.30">
    <property type="match status" value="1"/>
</dbReference>
<dbReference type="GO" id="GO:0003735">
    <property type="term" value="F:structural constituent of ribosome"/>
    <property type="evidence" value="ECO:0007669"/>
    <property type="project" value="InterPro"/>
</dbReference>
<dbReference type="InterPro" id="IPR022669">
    <property type="entry name" value="Ribosomal_uL2_C"/>
</dbReference>
<comment type="similarity">
    <text evidence="1">Belongs to the universal ribosomal protein uL2 family.</text>
</comment>
<dbReference type="GO" id="GO:0032543">
    <property type="term" value="P:mitochondrial translation"/>
    <property type="evidence" value="ECO:0007669"/>
    <property type="project" value="TreeGrafter"/>
</dbReference>
<dbReference type="NCBIfam" id="TIGR01171">
    <property type="entry name" value="rplB_bact"/>
    <property type="match status" value="1"/>
</dbReference>
<dbReference type="PANTHER" id="PTHR13691:SF5">
    <property type="entry name" value="LARGE RIBOSOMAL SUBUNIT PROTEIN UL2M"/>
    <property type="match status" value="1"/>
</dbReference>
<dbReference type="SMART" id="SM01383">
    <property type="entry name" value="Ribosomal_L2"/>
    <property type="match status" value="1"/>
</dbReference>
<dbReference type="InterPro" id="IPR022671">
    <property type="entry name" value="Ribosomal_uL2_CS"/>
</dbReference>
<dbReference type="AlphaFoldDB" id="A0A7D3QAB3"/>
<keyword evidence="3" id="KW-0687">Ribonucleoprotein</keyword>
<dbReference type="Pfam" id="PF00181">
    <property type="entry name" value="Ribosomal_L2_N"/>
    <property type="match status" value="1"/>
</dbReference>
<evidence type="ECO:0000256" key="1">
    <source>
        <dbReference type="ARBA" id="ARBA00005636"/>
    </source>
</evidence>
<dbReference type="HAMAP" id="MF_01320_B">
    <property type="entry name" value="Ribosomal_uL2_B"/>
    <property type="match status" value="1"/>
</dbReference>
<organism evidence="8">
    <name type="scientific">Pavlova sp. NIVA-4/92</name>
    <dbReference type="NCBI Taxonomy" id="2686093"/>
    <lineage>
        <taxon>Eukaryota</taxon>
        <taxon>Haptista</taxon>
        <taxon>Haptophyta</taxon>
        <taxon>Pavlovophyceae</taxon>
        <taxon>Pavlovales</taxon>
        <taxon>Pavlovaceae</taxon>
        <taxon>Pavlova</taxon>
    </lineage>
</organism>
<dbReference type="SMART" id="SM01382">
    <property type="entry name" value="Ribosomal_L2_C"/>
    <property type="match status" value="1"/>
</dbReference>
<dbReference type="Gene3D" id="4.10.950.10">
    <property type="entry name" value="Ribosomal protein L2, domain 3"/>
    <property type="match status" value="1"/>
</dbReference>
<evidence type="ECO:0000256" key="2">
    <source>
        <dbReference type="ARBA" id="ARBA00022980"/>
    </source>
</evidence>
<dbReference type="SUPFAM" id="SSF50104">
    <property type="entry name" value="Translation proteins SH3-like domain"/>
    <property type="match status" value="1"/>
</dbReference>
<dbReference type="PIRSF" id="PIRSF002158">
    <property type="entry name" value="Ribosomal_L2"/>
    <property type="match status" value="1"/>
</dbReference>
<dbReference type="RefSeq" id="YP_009863750.1">
    <property type="nucleotide sequence ID" value="NC_049013.1"/>
</dbReference>
<keyword evidence="8" id="KW-0934">Plastid</keyword>
<evidence type="ECO:0000256" key="4">
    <source>
        <dbReference type="ARBA" id="ARBA00069872"/>
    </source>
</evidence>
<feature type="domain" description="Large ribosomal subunit protein uL2 RNA-binding" evidence="7">
    <location>
        <begin position="43"/>
        <end position="119"/>
    </location>
</feature>
<dbReference type="InterPro" id="IPR002171">
    <property type="entry name" value="Ribosomal_uL2"/>
</dbReference>
<dbReference type="InterPro" id="IPR008991">
    <property type="entry name" value="Translation_prot_SH3-like_sf"/>
</dbReference>
<dbReference type="GO" id="GO:0003723">
    <property type="term" value="F:RNA binding"/>
    <property type="evidence" value="ECO:0007669"/>
    <property type="project" value="InterPro"/>
</dbReference>
<dbReference type="InterPro" id="IPR022666">
    <property type="entry name" value="Ribosomal_uL2_RNA-bd_dom"/>
</dbReference>
<dbReference type="GO" id="GO:0016740">
    <property type="term" value="F:transferase activity"/>
    <property type="evidence" value="ECO:0007669"/>
    <property type="project" value="InterPro"/>
</dbReference>
<protein>
    <recommendedName>
        <fullName evidence="4">Large ribosomal subunit protein uL2m</fullName>
    </recommendedName>
</protein>
<name>A0A7D3QAB3_9EUKA</name>
<keyword evidence="2 8" id="KW-0689">Ribosomal protein</keyword>
<geneLocation type="plastid" evidence="8"/>
<reference evidence="8" key="1">
    <citation type="submission" date="2020-04" db="EMBL/GenBank/DDBJ databases">
        <authorList>
            <person name="Hulatt C.J."/>
            <person name="Posewitz M.C."/>
        </authorList>
    </citation>
    <scope>NUCLEOTIDE SEQUENCE</scope>
    <source>
        <strain evidence="8">NIVA-4/92</strain>
    </source>
</reference>
<dbReference type="FunFam" id="4.10.950.10:FF:000001">
    <property type="entry name" value="50S ribosomal protein L2"/>
    <property type="match status" value="1"/>
</dbReference>
<dbReference type="EMBL" id="MT364382">
    <property type="protein sequence ID" value="QKE31081.1"/>
    <property type="molecule type" value="Genomic_DNA"/>
</dbReference>
<dbReference type="Pfam" id="PF03947">
    <property type="entry name" value="Ribosomal_L2_C"/>
    <property type="match status" value="1"/>
</dbReference>
<evidence type="ECO:0000259" key="7">
    <source>
        <dbReference type="SMART" id="SM01383"/>
    </source>
</evidence>
<dbReference type="InterPro" id="IPR014722">
    <property type="entry name" value="Rib_uL2_dom2"/>
</dbReference>
<dbReference type="FunFam" id="2.30.30.30:FF:000001">
    <property type="entry name" value="50S ribosomal protein L2"/>
    <property type="match status" value="1"/>
</dbReference>
<sequence length="277" mass="30335">MVIKISKPCSPGTRNKSTISFYGLDKTKPQKSLTTGSIKSAKGRNNYGRITVRHIGGGHKKRYRLIDFRRASADISAKVASLEYDPYRNAHIALLNYTNGEKKYIIAPRYLEKGSVIWSKPDAPIEIGNTLPLSQIPLGSFVHNIELIPSQGGKIARSAGAAAQVIAKEAGFATLKLPSTEVRLIPENCLATIGQVGNVEISQRVFGKAGCRRWLGRRPTVRGVVMNPCDHPHGGGEGRSPIGRARPVTPWGKVALGVKTRPNKKQSENYILRHRSR</sequence>
<dbReference type="InterPro" id="IPR012340">
    <property type="entry name" value="NA-bd_OB-fold"/>
</dbReference>